<evidence type="ECO:0008006" key="4">
    <source>
        <dbReference type="Google" id="ProtNLM"/>
    </source>
</evidence>
<dbReference type="Proteomes" id="UP001432322">
    <property type="component" value="Unassembled WGS sequence"/>
</dbReference>
<keyword evidence="3" id="KW-1185">Reference proteome</keyword>
<dbReference type="EMBL" id="BTSY01000005">
    <property type="protein sequence ID" value="GMT30196.1"/>
    <property type="molecule type" value="Genomic_DNA"/>
</dbReference>
<feature type="non-terminal residue" evidence="2">
    <location>
        <position position="469"/>
    </location>
</feature>
<feature type="compositionally biased region" description="Basic and acidic residues" evidence="1">
    <location>
        <begin position="446"/>
        <end position="463"/>
    </location>
</feature>
<evidence type="ECO:0000256" key="1">
    <source>
        <dbReference type="SAM" id="MobiDB-lite"/>
    </source>
</evidence>
<feature type="non-terminal residue" evidence="2">
    <location>
        <position position="1"/>
    </location>
</feature>
<comment type="caution">
    <text evidence="2">The sequence shown here is derived from an EMBL/GenBank/DDBJ whole genome shotgun (WGS) entry which is preliminary data.</text>
</comment>
<protein>
    <recommendedName>
        <fullName evidence="4">B box-type domain-containing protein</fullName>
    </recommendedName>
</protein>
<proteinExistence type="predicted"/>
<dbReference type="AlphaFoldDB" id="A0AAV5WD46"/>
<evidence type="ECO:0000313" key="3">
    <source>
        <dbReference type="Proteomes" id="UP001432322"/>
    </source>
</evidence>
<name>A0AAV5WD46_9BILA</name>
<feature type="region of interest" description="Disordered" evidence="1">
    <location>
        <begin position="446"/>
        <end position="469"/>
    </location>
</feature>
<evidence type="ECO:0000313" key="2">
    <source>
        <dbReference type="EMBL" id="GMT30196.1"/>
    </source>
</evidence>
<reference evidence="2" key="1">
    <citation type="submission" date="2023-10" db="EMBL/GenBank/DDBJ databases">
        <title>Genome assembly of Pristionchus species.</title>
        <authorList>
            <person name="Yoshida K."/>
            <person name="Sommer R.J."/>
        </authorList>
    </citation>
    <scope>NUCLEOTIDE SEQUENCE</scope>
    <source>
        <strain evidence="2">RS5133</strain>
    </source>
</reference>
<accession>A0AAV5WD46</accession>
<organism evidence="2 3">
    <name type="scientific">Pristionchus fissidentatus</name>
    <dbReference type="NCBI Taxonomy" id="1538716"/>
    <lineage>
        <taxon>Eukaryota</taxon>
        <taxon>Metazoa</taxon>
        <taxon>Ecdysozoa</taxon>
        <taxon>Nematoda</taxon>
        <taxon>Chromadorea</taxon>
        <taxon>Rhabditida</taxon>
        <taxon>Rhabditina</taxon>
        <taxon>Diplogasteromorpha</taxon>
        <taxon>Diplogasteroidea</taxon>
        <taxon>Neodiplogasteridae</taxon>
        <taxon>Pristionchus</taxon>
    </lineage>
</organism>
<gene>
    <name evidence="2" type="ORF">PFISCL1PPCAC_21493</name>
</gene>
<sequence length="469" mass="52338">IRMSELEPARFTKCDSCHVNLPTPLDFCSASLTQLRLLECGHLQCDQCRKDNEAGSGKLWCESCETLCDSSPLPYKPAAEVKSVKQRKESCVHHRRWKDLHCPCGEVVCLMCAKRSHADHFNYEELFMIGSRMETEIARMSFLKKILTKERQETGKKIKKIDRVIQLSKNAIASKCTLIISQAISRCLDLMTQVEKVGRVKCRSLERRGISIQQTLKKIRKATEAATRGRSTSILSNRLDEQKKALAITASFEQEYKKSKATAACESDPVLKVEFTTADNSILSQIACIGAEITTNLIDTNGNDRQVETFPTPLMACTKSYAVLYSTPFVRFQEAMLIRRRREGTVGARFAQLGRAAAALVVTPPSHDCIHMSALSSAALPSALRYKLTCTGRESAAANRFDATEKVSTQQLPVKNAMDVEEIDLNKERTGFIQTLPTSLKGWKPIRVEKKTTQRGLDGDRDLPSPSSP</sequence>